<keyword evidence="12" id="KW-1185">Reference proteome</keyword>
<comment type="caution">
    <text evidence="11">The sequence shown here is derived from an EMBL/GenBank/DDBJ whole genome shotgun (WGS) entry which is preliminary data.</text>
</comment>
<dbReference type="GO" id="GO:0071816">
    <property type="term" value="P:tail-anchored membrane protein insertion into ER membrane"/>
    <property type="evidence" value="ECO:0007669"/>
    <property type="project" value="InterPro"/>
</dbReference>
<feature type="region of interest" description="Disordered" evidence="10">
    <location>
        <begin position="206"/>
        <end position="227"/>
    </location>
</feature>
<keyword evidence="6 9" id="KW-1133">Transmembrane helix</keyword>
<dbReference type="OrthoDB" id="69461at2759"/>
<dbReference type="Proteomes" id="UP000319257">
    <property type="component" value="Unassembled WGS sequence"/>
</dbReference>
<dbReference type="FunFam" id="1.10.287.660:FF:000006">
    <property type="entry name" value="Protein GET1"/>
    <property type="match status" value="1"/>
</dbReference>
<protein>
    <submittedName>
        <fullName evidence="11">Uncharacterized protein</fullName>
    </submittedName>
</protein>
<dbReference type="Pfam" id="PF04420">
    <property type="entry name" value="CHD5"/>
    <property type="match status" value="1"/>
</dbReference>
<evidence type="ECO:0000256" key="2">
    <source>
        <dbReference type="ARBA" id="ARBA00010799"/>
    </source>
</evidence>
<evidence type="ECO:0000256" key="4">
    <source>
        <dbReference type="ARBA" id="ARBA00022692"/>
    </source>
</evidence>
<accession>A0A507B143</accession>
<evidence type="ECO:0000256" key="5">
    <source>
        <dbReference type="ARBA" id="ARBA00022824"/>
    </source>
</evidence>
<evidence type="ECO:0000256" key="10">
    <source>
        <dbReference type="SAM" id="MobiDB-lite"/>
    </source>
</evidence>
<feature type="compositionally biased region" description="Basic and acidic residues" evidence="10">
    <location>
        <begin position="215"/>
        <end position="227"/>
    </location>
</feature>
<evidence type="ECO:0000313" key="12">
    <source>
        <dbReference type="Proteomes" id="UP000319257"/>
    </source>
</evidence>
<dbReference type="GO" id="GO:0043529">
    <property type="term" value="C:GET complex"/>
    <property type="evidence" value="ECO:0007669"/>
    <property type="project" value="InterPro"/>
</dbReference>
<dbReference type="PANTHER" id="PTHR42650">
    <property type="entry name" value="TAIL-ANCHORED PROTEIN INSERTION RECEPTOR WRB"/>
    <property type="match status" value="1"/>
</dbReference>
<dbReference type="InterPro" id="IPR028945">
    <property type="entry name" value="Get1"/>
</dbReference>
<dbReference type="GO" id="GO:0005789">
    <property type="term" value="C:endoplasmic reticulum membrane"/>
    <property type="evidence" value="ECO:0007669"/>
    <property type="project" value="UniProtKB-SubCell"/>
</dbReference>
<dbReference type="InterPro" id="IPR027538">
    <property type="entry name" value="Get1_fungi"/>
</dbReference>
<name>A0A507B143_9PEZI</name>
<dbReference type="EMBL" id="SKBQ01000051">
    <property type="protein sequence ID" value="TPX10989.1"/>
    <property type="molecule type" value="Genomic_DNA"/>
</dbReference>
<keyword evidence="8 9" id="KW-0472">Membrane</keyword>
<comment type="subcellular location">
    <subcellularLocation>
        <location evidence="1">Endoplasmic reticulum membrane</location>
        <topology evidence="1">Multi-pass membrane protein</topology>
    </subcellularLocation>
</comment>
<gene>
    <name evidence="9" type="primary">GET1</name>
    <name evidence="11" type="ORF">E0L32_008026</name>
</gene>
<evidence type="ECO:0000256" key="6">
    <source>
        <dbReference type="ARBA" id="ARBA00022989"/>
    </source>
</evidence>
<proteinExistence type="inferred from homology"/>
<evidence type="ECO:0000256" key="7">
    <source>
        <dbReference type="ARBA" id="ARBA00023054"/>
    </source>
</evidence>
<feature type="topological domain" description="Lumenal" evidence="9">
    <location>
        <begin position="1"/>
        <end position="19"/>
    </location>
</feature>
<comment type="caution">
    <text evidence="9">Lacks conserved residue(s) required for the propagation of feature annotation.</text>
</comment>
<evidence type="ECO:0000313" key="11">
    <source>
        <dbReference type="EMBL" id="TPX10989.1"/>
    </source>
</evidence>
<sequence>MYVGPYRLWLLKEGTMPSLLVLIFVVELAVQLINTIGATTINNLLWSLVTSVPTDLSREYSAQRKLQQEFLKVRRDLNATSSQDEFAKWAKLRRQHDKLLSELEKKKSSLDGTRAKFDRYLTTIRLILTRGMQYFLPFWYAKEPMFWLPHGWFPYYAEWLLSFPRAPMGSVSITSWQVACTGALSIITDTIMAVIGLVWGAKQPQATPVSAKGGKAKEGAQSEKKEL</sequence>
<dbReference type="AlphaFoldDB" id="A0A507B143"/>
<feature type="topological domain" description="Cytoplasmic" evidence="9">
    <location>
        <begin position="188"/>
        <end position="227"/>
    </location>
</feature>
<evidence type="ECO:0000256" key="3">
    <source>
        <dbReference type="ARBA" id="ARBA00022448"/>
    </source>
</evidence>
<dbReference type="Gene3D" id="1.10.287.660">
    <property type="entry name" value="Helix hairpin bin"/>
    <property type="match status" value="1"/>
</dbReference>
<keyword evidence="7" id="KW-0175">Coiled coil</keyword>
<dbReference type="PANTHER" id="PTHR42650:SF1">
    <property type="entry name" value="GUIDED ENTRY OF TAIL-ANCHORED PROTEINS FACTOR 1"/>
    <property type="match status" value="1"/>
</dbReference>
<comment type="similarity">
    <text evidence="2 9">Belongs to the WRB/GET1 family.</text>
</comment>
<organism evidence="11 12">
    <name type="scientific">Thyridium curvatum</name>
    <dbReference type="NCBI Taxonomy" id="1093900"/>
    <lineage>
        <taxon>Eukaryota</taxon>
        <taxon>Fungi</taxon>
        <taxon>Dikarya</taxon>
        <taxon>Ascomycota</taxon>
        <taxon>Pezizomycotina</taxon>
        <taxon>Sordariomycetes</taxon>
        <taxon>Sordariomycetidae</taxon>
        <taxon>Thyridiales</taxon>
        <taxon>Thyridiaceae</taxon>
        <taxon>Thyridium</taxon>
    </lineage>
</organism>
<dbReference type="GO" id="GO:0043495">
    <property type="term" value="F:protein-membrane adaptor activity"/>
    <property type="evidence" value="ECO:0007669"/>
    <property type="project" value="TreeGrafter"/>
</dbReference>
<evidence type="ECO:0000256" key="1">
    <source>
        <dbReference type="ARBA" id="ARBA00004477"/>
    </source>
</evidence>
<dbReference type="STRING" id="1093900.A0A507B143"/>
<dbReference type="HAMAP" id="MF_03113">
    <property type="entry name" value="Get1"/>
    <property type="match status" value="1"/>
</dbReference>
<reference evidence="11 12" key="1">
    <citation type="submission" date="2019-06" db="EMBL/GenBank/DDBJ databases">
        <title>Draft genome sequence of the filamentous fungus Phialemoniopsis curvata isolated from diesel fuel.</title>
        <authorList>
            <person name="Varaljay V.A."/>
            <person name="Lyon W.J."/>
            <person name="Crouch A.L."/>
            <person name="Drake C.E."/>
            <person name="Hollomon J.M."/>
            <person name="Nadeau L.J."/>
            <person name="Nunn H.S."/>
            <person name="Stevenson B.S."/>
            <person name="Bojanowski C.L."/>
            <person name="Crookes-Goodson W.J."/>
        </authorList>
    </citation>
    <scope>NUCLEOTIDE SEQUENCE [LARGE SCALE GENOMIC DNA]</scope>
    <source>
        <strain evidence="11 12">D216</strain>
    </source>
</reference>
<keyword evidence="3 9" id="KW-0813">Transport</keyword>
<keyword evidence="4 9" id="KW-0812">Transmembrane</keyword>
<keyword evidence="5 9" id="KW-0256">Endoplasmic reticulum</keyword>
<evidence type="ECO:0000256" key="9">
    <source>
        <dbReference type="HAMAP-Rule" id="MF_03113"/>
    </source>
</evidence>
<dbReference type="InterPro" id="IPR029012">
    <property type="entry name" value="Helix_hairpin_bin_sf"/>
</dbReference>
<dbReference type="InParanoid" id="A0A507B143"/>
<evidence type="ECO:0000256" key="8">
    <source>
        <dbReference type="ARBA" id="ARBA00023136"/>
    </source>
</evidence>